<protein>
    <submittedName>
        <fullName evidence="2">Tex family protein</fullName>
    </submittedName>
</protein>
<evidence type="ECO:0000313" key="3">
    <source>
        <dbReference type="Proteomes" id="UP001387364"/>
    </source>
</evidence>
<keyword evidence="3" id="KW-1185">Reference proteome</keyword>
<dbReference type="InterPro" id="IPR055179">
    <property type="entry name" value="Tex-like_central_region"/>
</dbReference>
<dbReference type="InterPro" id="IPR012340">
    <property type="entry name" value="NA-bd_OB-fold"/>
</dbReference>
<reference evidence="2 3" key="1">
    <citation type="submission" date="2024-02" db="EMBL/GenBank/DDBJ databases">
        <title>Seven novel Bacillus-like species.</title>
        <authorList>
            <person name="Liu G."/>
        </authorList>
    </citation>
    <scope>NUCLEOTIDE SEQUENCE [LARGE SCALE GENOMIC DNA]</scope>
    <source>
        <strain evidence="2 3">FJAT-52991</strain>
    </source>
</reference>
<dbReference type="Pfam" id="PF12836">
    <property type="entry name" value="HHH_3"/>
    <property type="match status" value="1"/>
</dbReference>
<feature type="domain" description="S1 motif" evidence="1">
    <location>
        <begin position="653"/>
        <end position="722"/>
    </location>
</feature>
<proteinExistence type="predicted"/>
<dbReference type="Proteomes" id="UP001387364">
    <property type="component" value="Chromosome"/>
</dbReference>
<dbReference type="Gene3D" id="3.30.420.140">
    <property type="entry name" value="YqgF/RNase H-like domain"/>
    <property type="match status" value="1"/>
</dbReference>
<dbReference type="PANTHER" id="PTHR10724">
    <property type="entry name" value="30S RIBOSOMAL PROTEIN S1"/>
    <property type="match status" value="1"/>
</dbReference>
<dbReference type="InterPro" id="IPR023323">
    <property type="entry name" value="Tex-like_dom_sf"/>
</dbReference>
<gene>
    <name evidence="2" type="ORF">WDJ61_02320</name>
</gene>
<dbReference type="InterPro" id="IPR010994">
    <property type="entry name" value="RuvA_2-like"/>
</dbReference>
<dbReference type="SMART" id="SM00316">
    <property type="entry name" value="S1"/>
    <property type="match status" value="1"/>
</dbReference>
<accession>A0ABZ2N8A3</accession>
<dbReference type="InterPro" id="IPR018974">
    <property type="entry name" value="Tex-like_N"/>
</dbReference>
<dbReference type="InterPro" id="IPR032639">
    <property type="entry name" value="Tex_YqgF"/>
</dbReference>
<evidence type="ECO:0000259" key="1">
    <source>
        <dbReference type="PROSITE" id="PS50126"/>
    </source>
</evidence>
<dbReference type="Pfam" id="PF09371">
    <property type="entry name" value="Tex_N"/>
    <property type="match status" value="1"/>
</dbReference>
<dbReference type="Pfam" id="PF16921">
    <property type="entry name" value="Tex_YqgF"/>
    <property type="match status" value="1"/>
</dbReference>
<dbReference type="InterPro" id="IPR006641">
    <property type="entry name" value="YqgF/RNaseH-like_dom"/>
</dbReference>
<evidence type="ECO:0000313" key="2">
    <source>
        <dbReference type="EMBL" id="WXB93525.1"/>
    </source>
</evidence>
<dbReference type="Pfam" id="PF22706">
    <property type="entry name" value="Tex_central_region"/>
    <property type="match status" value="1"/>
</dbReference>
<dbReference type="EMBL" id="CP147404">
    <property type="protein sequence ID" value="WXB93525.1"/>
    <property type="molecule type" value="Genomic_DNA"/>
</dbReference>
<dbReference type="RefSeq" id="WP_338752883.1">
    <property type="nucleotide sequence ID" value="NZ_CP147404.1"/>
</dbReference>
<name>A0ABZ2N8A3_9BACI</name>
<sequence>MSEEKVHDRESILKKVAQEENIELKKVRAVISLIEEGATVPFIARYRKEMTGALDEVEIRTLMNRYTYVQNLVQRKEEVIRSIEEQGKLTKELKANTLAADKMQVVEDLYRPYKQKRRTKASIAKEKGLEPLAEWMLSLPTSPTIEEEAKKYISTEKEVASIEEAIQGATDIIAETVADNAQIREWIRKETFRTSVIQSSLKKDAEDEKNIFEMYYSYEEPVARIVPHRILALNRGEKEAVLKVAIQADIEKMVRYLTKQYIKNEQSSAAAFVCDALQDAYKRLIQPSIEREVRNELTEKAEDQAIHIFSENLRKLLLQPPLKGKTVLGVDPAYRTGCKLSAVDETGKVLYIGVIYPHPPKAKRAEAEKLFKQILDQYEIELVAVGNGTASRETEQFVVDMIKSSEKPIAYMIVNEAGASVYSASDIAREEFPDLQVEERSAVSIARRLQDPLAELVKIDPKSVGVGQYQHDVSQKKLNDSLTFVVETAVNQVGVNLNTASASLLQYVAGLNKTVANNIVKFREENGKFTQRSQVKKVPRLGAKTFEQSIGFLRILTGKEKLDRTAIHPENYPEVKKLLQSIGFSTEDIGTNELSSALNQMDIERAAESLGLGILTMKDIIDALQKPGRDPRDELQKPLLKTDVLKLEDLKPGMELQGTVRNVVDFGAFVDIGVKEDGLVHISKLKKGFVKHPLDVVAVGDVVTVWVEQIDQNKGRVSLTMINMKE</sequence>
<dbReference type="Pfam" id="PF00575">
    <property type="entry name" value="S1"/>
    <property type="match status" value="1"/>
</dbReference>
<dbReference type="SUPFAM" id="SSF53098">
    <property type="entry name" value="Ribonuclease H-like"/>
    <property type="match status" value="1"/>
</dbReference>
<dbReference type="InterPro" id="IPR037027">
    <property type="entry name" value="YqgF/RNaseH-like_dom_sf"/>
</dbReference>
<dbReference type="SUPFAM" id="SSF47781">
    <property type="entry name" value="RuvA domain 2-like"/>
    <property type="match status" value="2"/>
</dbReference>
<dbReference type="InterPro" id="IPR003029">
    <property type="entry name" value="S1_domain"/>
</dbReference>
<dbReference type="InterPro" id="IPR012337">
    <property type="entry name" value="RNaseH-like_sf"/>
</dbReference>
<dbReference type="CDD" id="cd05685">
    <property type="entry name" value="S1_Tex"/>
    <property type="match status" value="1"/>
</dbReference>
<dbReference type="InterPro" id="IPR041692">
    <property type="entry name" value="HHH_9"/>
</dbReference>
<dbReference type="Gene3D" id="2.40.50.140">
    <property type="entry name" value="Nucleic acid-binding proteins"/>
    <property type="match status" value="1"/>
</dbReference>
<dbReference type="Pfam" id="PF17674">
    <property type="entry name" value="HHH_9"/>
    <property type="match status" value="1"/>
</dbReference>
<dbReference type="PANTHER" id="PTHR10724:SF10">
    <property type="entry name" value="S1 RNA-BINDING DOMAIN-CONTAINING PROTEIN 1"/>
    <property type="match status" value="1"/>
</dbReference>
<dbReference type="SMART" id="SM00732">
    <property type="entry name" value="YqgFc"/>
    <property type="match status" value="1"/>
</dbReference>
<dbReference type="SUPFAM" id="SSF50249">
    <property type="entry name" value="Nucleic acid-binding proteins"/>
    <property type="match status" value="1"/>
</dbReference>
<dbReference type="InterPro" id="IPR050437">
    <property type="entry name" value="Ribos_protein_bS1-like"/>
</dbReference>
<dbReference type="PROSITE" id="PS50126">
    <property type="entry name" value="S1"/>
    <property type="match status" value="1"/>
</dbReference>
<dbReference type="SUPFAM" id="SSF158832">
    <property type="entry name" value="Tex N-terminal region-like"/>
    <property type="match status" value="1"/>
</dbReference>
<dbReference type="Gene3D" id="1.10.10.650">
    <property type="entry name" value="RuvA domain 2-like"/>
    <property type="match status" value="1"/>
</dbReference>
<dbReference type="Gene3D" id="1.10.3500.10">
    <property type="entry name" value="Tex N-terminal region-like"/>
    <property type="match status" value="1"/>
</dbReference>
<dbReference type="InterPro" id="IPR044146">
    <property type="entry name" value="S1_Tex"/>
</dbReference>
<dbReference type="InterPro" id="IPR023319">
    <property type="entry name" value="Tex-like_HTH_dom_sf"/>
</dbReference>
<organism evidence="2 3">
    <name type="scientific">Bacillus kandeliae</name>
    <dbReference type="NCBI Taxonomy" id="3129297"/>
    <lineage>
        <taxon>Bacteria</taxon>
        <taxon>Bacillati</taxon>
        <taxon>Bacillota</taxon>
        <taxon>Bacilli</taxon>
        <taxon>Bacillales</taxon>
        <taxon>Bacillaceae</taxon>
        <taxon>Bacillus</taxon>
    </lineage>
</organism>
<dbReference type="Gene3D" id="1.10.150.310">
    <property type="entry name" value="Tex RuvX-like domain-like"/>
    <property type="match status" value="1"/>
</dbReference>